<organism evidence="1 2">
    <name type="scientific">Prauserella rugosa</name>
    <dbReference type="NCBI Taxonomy" id="43354"/>
    <lineage>
        <taxon>Bacteria</taxon>
        <taxon>Bacillati</taxon>
        <taxon>Actinomycetota</taxon>
        <taxon>Actinomycetes</taxon>
        <taxon>Pseudonocardiales</taxon>
        <taxon>Pseudonocardiaceae</taxon>
        <taxon>Prauserella</taxon>
    </lineage>
</organism>
<protein>
    <recommendedName>
        <fullName evidence="3">Abortive infection Abi-like protein</fullName>
    </recommendedName>
</protein>
<dbReference type="RefSeq" id="WP_145600613.1">
    <property type="nucleotide sequence ID" value="NZ_JOIJ01000013.1"/>
</dbReference>
<dbReference type="Proteomes" id="UP000317303">
    <property type="component" value="Unassembled WGS sequence"/>
</dbReference>
<evidence type="ECO:0000313" key="1">
    <source>
        <dbReference type="EMBL" id="TWH22428.1"/>
    </source>
</evidence>
<dbReference type="EMBL" id="VLJV01000001">
    <property type="protein sequence ID" value="TWH22428.1"/>
    <property type="molecule type" value="Genomic_DNA"/>
</dbReference>
<evidence type="ECO:0000313" key="2">
    <source>
        <dbReference type="Proteomes" id="UP000317303"/>
    </source>
</evidence>
<gene>
    <name evidence="1" type="ORF">JD82_04309</name>
</gene>
<comment type="caution">
    <text evidence="1">The sequence shown here is derived from an EMBL/GenBank/DDBJ whole genome shotgun (WGS) entry which is preliminary data.</text>
</comment>
<evidence type="ECO:0008006" key="3">
    <source>
        <dbReference type="Google" id="ProtNLM"/>
    </source>
</evidence>
<accession>A0A660CFS7</accession>
<reference evidence="1 2" key="1">
    <citation type="submission" date="2019-07" db="EMBL/GenBank/DDBJ databases">
        <title>R&amp;d 2014.</title>
        <authorList>
            <person name="Klenk H.-P."/>
        </authorList>
    </citation>
    <scope>NUCLEOTIDE SEQUENCE [LARGE SCALE GENOMIC DNA]</scope>
    <source>
        <strain evidence="1 2">DSM 43194</strain>
    </source>
</reference>
<dbReference type="AlphaFoldDB" id="A0A660CFS7"/>
<sequence>MPLFSRQYAQELKADKNFAHTLTQPMRTDILELFRRHDHHYGSPQGGSLLGDLPEIFRTETGKQLSAFVADENDFRPVDNAHLAIESGARANVLDLIQIFVRRLSSIDCERGQRVLGELNAVFTHHRYPWRLGEDGYRRSESEILEQQAERALGLLADARFTGPLEEFQAARDRLSAGDTKGAIRAACNAFESTLKSVLGEPRGTARQLSQELVERGYFDDLPEAARRGFPENVLMALPFIGNRNGRHGQGRDVVDVPKPYAELAVTLAGTFITFLLTKSNEEHQGGIPA</sequence>
<proteinExistence type="predicted"/>
<name>A0A660CFS7_9PSEU</name>
<keyword evidence="2" id="KW-1185">Reference proteome</keyword>
<dbReference type="OrthoDB" id="8113776at2"/>